<comment type="caution">
    <text evidence="2">The sequence shown here is derived from an EMBL/GenBank/DDBJ whole genome shotgun (WGS) entry which is preliminary data.</text>
</comment>
<dbReference type="InterPro" id="IPR006594">
    <property type="entry name" value="LisH"/>
</dbReference>
<dbReference type="OrthoDB" id="6287635at2759"/>
<reference evidence="2" key="1">
    <citation type="submission" date="2019-05" db="EMBL/GenBank/DDBJ databases">
        <title>Annotation for the trematode Fasciolopsis buski.</title>
        <authorList>
            <person name="Choi Y.-J."/>
        </authorList>
    </citation>
    <scope>NUCLEOTIDE SEQUENCE</scope>
    <source>
        <strain evidence="2">HT</strain>
        <tissue evidence="2">Whole worm</tissue>
    </source>
</reference>
<feature type="compositionally biased region" description="Basic and acidic residues" evidence="1">
    <location>
        <begin position="527"/>
        <end position="536"/>
    </location>
</feature>
<sequence length="930" mass="99393">MSSPRSTGIPTYFSLLPSEVCRLILGYLLQNGHSTAAQFLLASSSELAELRTQYSRICDLPMHLTQITLEDLIKDYLQIANFAPAIPFLPNSPGTRPIIRLVRQGTQVTSAASVLTNPSESTISVTRLPLTTSDLGINSKSAATSPFHKNASSDSPGPLQVVIEDPSDKFRESHPVSTIEKDPSIGNEISTPSLVQLGSNTKQEESIPVDCLSSRPLSKQAPTETCDPTSQSPTSVCPTIYDSASVEPIAPPSPNDGSVMTKSLSSPSSPRIETTRPNIRANFRSPKDSPFTIFSHLPPASEVTRLSVGSDSGSREETLAATSGQSRRRRLKTPRHMASSQSKVSDPLGCSESQNEVDIQRFLSALFSKPEHLATQINAKLSSLNVTAYSHTQSDYPCGSLADQGYANAASNLDQYVSNNVAVSDQADTFADGHHIGTAEKTRTGDINEDGALSPLLDLLEHDLESCVDQLLSQFDVPAIESHELVQQSVDEPVNPPIEVIDLMLPSGTSTPAYTTCQSLPNMWAPDPEKNDRDRSLSVTPSVPSPLSSVAPQPRKACSPPLCLSQLARDPNESLRKRRRVIGLGDSTNLSGRSNGAAQLQTPNFKQTNSEHILRTDVPGHALFASDDRLIMYDNCVRLGTSSMVSPCTTTSTDLLPDVKPSYLEVLPFADSPSDTPVTWTNPSPGFRPTTSMSLSSCGRNANTNSTNLVWSNELQCSYSIMTTASTGSTTTTTTAAAAMSTESGARQNATNLVSFVDSTTPREMPLNVIGEDHAVVNANSRLSTPLDQEERTCGVPNNLVPLPNPVDLSTPLPAPVHISYPIVQPVNAGFTEQPSSVQTALSFPKSFLLQGLPLISPGRNFGQPSMATFVLVRSVTCSTGTTPTATVSESTAAEKNAIQPTHFDTSTSLNHGPSQSVANSVVFSLPQGE</sequence>
<feature type="compositionally biased region" description="Basic residues" evidence="1">
    <location>
        <begin position="326"/>
        <end position="335"/>
    </location>
</feature>
<feature type="compositionally biased region" description="Polar residues" evidence="1">
    <location>
        <begin position="255"/>
        <end position="277"/>
    </location>
</feature>
<organism evidence="2 3">
    <name type="scientific">Fasciolopsis buskii</name>
    <dbReference type="NCBI Taxonomy" id="27845"/>
    <lineage>
        <taxon>Eukaryota</taxon>
        <taxon>Metazoa</taxon>
        <taxon>Spiralia</taxon>
        <taxon>Lophotrochozoa</taxon>
        <taxon>Platyhelminthes</taxon>
        <taxon>Trematoda</taxon>
        <taxon>Digenea</taxon>
        <taxon>Plagiorchiida</taxon>
        <taxon>Echinostomata</taxon>
        <taxon>Echinostomatoidea</taxon>
        <taxon>Fasciolidae</taxon>
        <taxon>Fasciolopsis</taxon>
    </lineage>
</organism>
<feature type="region of interest" description="Disordered" evidence="1">
    <location>
        <begin position="215"/>
        <end position="235"/>
    </location>
</feature>
<feature type="region of interest" description="Disordered" evidence="1">
    <location>
        <begin position="169"/>
        <end position="188"/>
    </location>
</feature>
<evidence type="ECO:0000313" key="3">
    <source>
        <dbReference type="Proteomes" id="UP000728185"/>
    </source>
</evidence>
<feature type="compositionally biased region" description="Low complexity" evidence="1">
    <location>
        <begin position="537"/>
        <end position="550"/>
    </location>
</feature>
<feature type="compositionally biased region" description="Basic and acidic residues" evidence="1">
    <location>
        <begin position="169"/>
        <end position="183"/>
    </location>
</feature>
<feature type="region of interest" description="Disordered" evidence="1">
    <location>
        <begin position="248"/>
        <end position="351"/>
    </location>
</feature>
<accession>A0A8E0RQ15</accession>
<proteinExistence type="predicted"/>
<dbReference type="PROSITE" id="PS50896">
    <property type="entry name" value="LISH"/>
    <property type="match status" value="1"/>
</dbReference>
<feature type="region of interest" description="Disordered" evidence="1">
    <location>
        <begin position="520"/>
        <end position="556"/>
    </location>
</feature>
<protein>
    <recommendedName>
        <fullName evidence="4">LisH domain-containing protein</fullName>
    </recommendedName>
</protein>
<dbReference type="EMBL" id="LUCM01008889">
    <property type="protein sequence ID" value="KAA0187743.1"/>
    <property type="molecule type" value="Genomic_DNA"/>
</dbReference>
<evidence type="ECO:0008006" key="4">
    <source>
        <dbReference type="Google" id="ProtNLM"/>
    </source>
</evidence>
<evidence type="ECO:0000256" key="1">
    <source>
        <dbReference type="SAM" id="MobiDB-lite"/>
    </source>
</evidence>
<evidence type="ECO:0000313" key="2">
    <source>
        <dbReference type="EMBL" id="KAA0187743.1"/>
    </source>
</evidence>
<dbReference type="AlphaFoldDB" id="A0A8E0RQ15"/>
<name>A0A8E0RQ15_9TREM</name>
<dbReference type="Proteomes" id="UP000728185">
    <property type="component" value="Unassembled WGS sequence"/>
</dbReference>
<gene>
    <name evidence="2" type="ORF">FBUS_01374</name>
</gene>
<keyword evidence="3" id="KW-1185">Reference proteome</keyword>